<dbReference type="GO" id="GO:0004674">
    <property type="term" value="F:protein serine/threonine kinase activity"/>
    <property type="evidence" value="ECO:0007669"/>
    <property type="project" value="TreeGrafter"/>
</dbReference>
<dbReference type="Pfam" id="PF07714">
    <property type="entry name" value="PK_Tyr_Ser-Thr"/>
    <property type="match status" value="1"/>
</dbReference>
<reference evidence="2" key="1">
    <citation type="submission" date="2021-02" db="EMBL/GenBank/DDBJ databases">
        <authorList>
            <person name="Palmer J.M."/>
        </authorList>
    </citation>
    <scope>NUCLEOTIDE SEQUENCE</scope>
    <source>
        <strain evidence="2">SCRP734</strain>
    </source>
</reference>
<dbReference type="EMBL" id="JAGDFM010000557">
    <property type="protein sequence ID" value="KAG7377247.1"/>
    <property type="molecule type" value="Genomic_DNA"/>
</dbReference>
<keyword evidence="3" id="KW-1185">Reference proteome</keyword>
<dbReference type="AlphaFoldDB" id="A0A8T1V7I6"/>
<proteinExistence type="predicted"/>
<dbReference type="PANTHER" id="PTHR44329:SF214">
    <property type="entry name" value="PROTEIN KINASE DOMAIN-CONTAINING PROTEIN"/>
    <property type="match status" value="1"/>
</dbReference>
<feature type="domain" description="Protein kinase" evidence="1">
    <location>
        <begin position="16"/>
        <end position="302"/>
    </location>
</feature>
<evidence type="ECO:0000313" key="3">
    <source>
        <dbReference type="Proteomes" id="UP000694044"/>
    </source>
</evidence>
<dbReference type="InterPro" id="IPR051681">
    <property type="entry name" value="Ser/Thr_Kinases-Pseudokinases"/>
</dbReference>
<accession>A0A8T1V7I6</accession>
<dbReference type="PANTHER" id="PTHR44329">
    <property type="entry name" value="SERINE/THREONINE-PROTEIN KINASE TNNI3K-RELATED"/>
    <property type="match status" value="1"/>
</dbReference>
<sequence length="368" mass="41509">MSRQREFGTDKSPSDDEMTATIATNQLSRMFKKRECDTNLSDTIDQLSASIAMSALTTRESHPVWKSYYGSWRGSRVAVRKAKVKNDEDASAFLNEVDIWYNLRHPHVLLLFGACYIVQSFFVCEDVEYGSLDRYLRHHREKVWEKLHEIALGLQYLHDKGVVYGLLKCCTILVGKDGRAKLSDFRKSPLIRSTSWQTDVGSIGWTAPELLRGEKATNASDIYSFGMCILEAVSGKGLWLSRAGFDMPDAAIRFQVLRRKMLPVRPSSCPADVYELVQQMCRFNSGERVGMEQVVAVVKEFTSRTSPEASCIVSEHEAKLRSDFDELNIVSGGSLYYGNWHGSRVIVKVMEPESEGSSSVFVKGSTYM</sequence>
<name>A0A8T1V7I6_9STRA</name>
<dbReference type="PROSITE" id="PS50011">
    <property type="entry name" value="PROTEIN_KINASE_DOM"/>
    <property type="match status" value="1"/>
</dbReference>
<dbReference type="InterPro" id="IPR000719">
    <property type="entry name" value="Prot_kinase_dom"/>
</dbReference>
<organism evidence="2 3">
    <name type="scientific">Phytophthora pseudosyringae</name>
    <dbReference type="NCBI Taxonomy" id="221518"/>
    <lineage>
        <taxon>Eukaryota</taxon>
        <taxon>Sar</taxon>
        <taxon>Stramenopiles</taxon>
        <taxon>Oomycota</taxon>
        <taxon>Peronosporomycetes</taxon>
        <taxon>Peronosporales</taxon>
        <taxon>Peronosporaceae</taxon>
        <taxon>Phytophthora</taxon>
    </lineage>
</organism>
<gene>
    <name evidence="2" type="ORF">PHYPSEUDO_011967</name>
</gene>
<comment type="caution">
    <text evidence="2">The sequence shown here is derived from an EMBL/GenBank/DDBJ whole genome shotgun (WGS) entry which is preliminary data.</text>
</comment>
<dbReference type="OrthoDB" id="2146423at2759"/>
<dbReference type="GO" id="GO:0005524">
    <property type="term" value="F:ATP binding"/>
    <property type="evidence" value="ECO:0007669"/>
    <property type="project" value="InterPro"/>
</dbReference>
<dbReference type="Proteomes" id="UP000694044">
    <property type="component" value="Unassembled WGS sequence"/>
</dbReference>
<protein>
    <recommendedName>
        <fullName evidence="1">Protein kinase domain-containing protein</fullName>
    </recommendedName>
</protein>
<evidence type="ECO:0000259" key="1">
    <source>
        <dbReference type="PROSITE" id="PS50011"/>
    </source>
</evidence>
<dbReference type="InterPro" id="IPR001245">
    <property type="entry name" value="Ser-Thr/Tyr_kinase_cat_dom"/>
</dbReference>
<evidence type="ECO:0000313" key="2">
    <source>
        <dbReference type="EMBL" id="KAG7377247.1"/>
    </source>
</evidence>